<dbReference type="GO" id="GO:0005886">
    <property type="term" value="C:plasma membrane"/>
    <property type="evidence" value="ECO:0007669"/>
    <property type="project" value="TreeGrafter"/>
</dbReference>
<comment type="similarity">
    <text evidence="1">Belongs to the ABC transporter superfamily.</text>
</comment>
<proteinExistence type="inferred from homology"/>
<dbReference type="GO" id="GO:0089705">
    <property type="term" value="P:protein localization to outer membrane"/>
    <property type="evidence" value="ECO:0007669"/>
    <property type="project" value="TreeGrafter"/>
</dbReference>
<protein>
    <submittedName>
        <fullName evidence="5">ATP-binding cassette domain-containing protein</fullName>
    </submittedName>
</protein>
<dbReference type="GO" id="GO:0044874">
    <property type="term" value="P:lipoprotein localization to outer membrane"/>
    <property type="evidence" value="ECO:0007669"/>
    <property type="project" value="TreeGrafter"/>
</dbReference>
<accession>A0A4U1JP72</accession>
<evidence type="ECO:0000313" key="6">
    <source>
        <dbReference type="Proteomes" id="UP000310597"/>
    </source>
</evidence>
<evidence type="ECO:0000313" key="5">
    <source>
        <dbReference type="EMBL" id="TKD17784.1"/>
    </source>
</evidence>
<dbReference type="InterPro" id="IPR027417">
    <property type="entry name" value="P-loop_NTPase"/>
</dbReference>
<comment type="caution">
    <text evidence="5">The sequence shown here is derived from an EMBL/GenBank/DDBJ whole genome shotgun (WGS) entry which is preliminary data.</text>
</comment>
<dbReference type="GO" id="GO:0005524">
    <property type="term" value="F:ATP binding"/>
    <property type="evidence" value="ECO:0007669"/>
    <property type="project" value="UniProtKB-KW"/>
</dbReference>
<evidence type="ECO:0000259" key="4">
    <source>
        <dbReference type="PROSITE" id="PS50893"/>
    </source>
</evidence>
<dbReference type="EMBL" id="SWJZ01000053">
    <property type="protein sequence ID" value="TKD17784.1"/>
    <property type="molecule type" value="Genomic_DNA"/>
</dbReference>
<dbReference type="GO" id="GO:0022857">
    <property type="term" value="F:transmembrane transporter activity"/>
    <property type="evidence" value="ECO:0007669"/>
    <property type="project" value="TreeGrafter"/>
</dbReference>
<dbReference type="PANTHER" id="PTHR24220">
    <property type="entry name" value="IMPORT ATP-BINDING PROTEIN"/>
    <property type="match status" value="1"/>
</dbReference>
<dbReference type="GO" id="GO:0016887">
    <property type="term" value="F:ATP hydrolysis activity"/>
    <property type="evidence" value="ECO:0007669"/>
    <property type="project" value="InterPro"/>
</dbReference>
<dbReference type="Gene3D" id="3.40.50.300">
    <property type="entry name" value="P-loop containing nucleotide triphosphate hydrolases"/>
    <property type="match status" value="1"/>
</dbReference>
<dbReference type="InterPro" id="IPR015854">
    <property type="entry name" value="ABC_transpr_LolD-like"/>
</dbReference>
<evidence type="ECO:0000256" key="2">
    <source>
        <dbReference type="ARBA" id="ARBA00022741"/>
    </source>
</evidence>
<dbReference type="Proteomes" id="UP000310597">
    <property type="component" value="Unassembled WGS sequence"/>
</dbReference>
<evidence type="ECO:0000256" key="1">
    <source>
        <dbReference type="ARBA" id="ARBA00005417"/>
    </source>
</evidence>
<dbReference type="PROSITE" id="PS50893">
    <property type="entry name" value="ABC_TRANSPORTER_2"/>
    <property type="match status" value="1"/>
</dbReference>
<dbReference type="InterPro" id="IPR003593">
    <property type="entry name" value="AAA+_ATPase"/>
</dbReference>
<feature type="domain" description="ABC transporter" evidence="4">
    <location>
        <begin position="19"/>
        <end position="257"/>
    </location>
</feature>
<gene>
    <name evidence="5" type="ORF">FBT96_12690</name>
</gene>
<organism evidence="5 6">
    <name type="scientific">Rhodobacter capsulatus</name>
    <name type="common">Rhodopseudomonas capsulata</name>
    <dbReference type="NCBI Taxonomy" id="1061"/>
    <lineage>
        <taxon>Bacteria</taxon>
        <taxon>Pseudomonadati</taxon>
        <taxon>Pseudomonadota</taxon>
        <taxon>Alphaproteobacteria</taxon>
        <taxon>Rhodobacterales</taxon>
        <taxon>Rhodobacter group</taxon>
        <taxon>Rhodobacter</taxon>
    </lineage>
</organism>
<dbReference type="Pfam" id="PF00005">
    <property type="entry name" value="ABC_tran"/>
    <property type="match status" value="1"/>
</dbReference>
<sequence length="258" mass="27596">MSLPCPSTSCPEMRQRGVLGIDQLATTLSKGGRSFTLRVEALELVSGEVLCVTGASGTGKTLFLELLSLLRAPEPPARYRWTDLDLRQTDLARLWLSGPRGTGLARMRGALFGFVPQAGALVPFLSVRANVALTQEISGRRDPARVAALLDRLGLTALADLPPSALSIGQRQRVSIARALAHCPAFVIADEPTAALDPDAADAVMQLLLDTAREDGAGVVLSSHDLARVERLGTRRLEFVARELRPGLVRSEAREVGC</sequence>
<dbReference type="PANTHER" id="PTHR24220:SF689">
    <property type="entry name" value="LIPOPROTEIN-RELEASING SYSTEM ATP-BINDING PROTEIN LOLD"/>
    <property type="match status" value="1"/>
</dbReference>
<dbReference type="InterPro" id="IPR003439">
    <property type="entry name" value="ABC_transporter-like_ATP-bd"/>
</dbReference>
<keyword evidence="3 5" id="KW-0067">ATP-binding</keyword>
<dbReference type="AlphaFoldDB" id="A0A4U1JP72"/>
<reference evidence="5 6" key="1">
    <citation type="submission" date="2019-04" db="EMBL/GenBank/DDBJ databases">
        <title>Draft Whole-Genome sequence of the purple photosynthetic bacterium Rhodobacter capsulatus SP108 with an indigenous class A beta-lactamase.</title>
        <authorList>
            <person name="Robertson S."/>
            <person name="Meyer T.E."/>
            <person name="Kyndt J.A."/>
        </authorList>
    </citation>
    <scope>NUCLEOTIDE SEQUENCE [LARGE SCALE GENOMIC DNA]</scope>
    <source>
        <strain evidence="5 6">SP108</strain>
    </source>
</reference>
<dbReference type="OrthoDB" id="9802264at2"/>
<dbReference type="SUPFAM" id="SSF52540">
    <property type="entry name" value="P-loop containing nucleoside triphosphate hydrolases"/>
    <property type="match status" value="1"/>
</dbReference>
<evidence type="ECO:0000256" key="3">
    <source>
        <dbReference type="ARBA" id="ARBA00022840"/>
    </source>
</evidence>
<keyword evidence="2" id="KW-0547">Nucleotide-binding</keyword>
<dbReference type="SMART" id="SM00382">
    <property type="entry name" value="AAA"/>
    <property type="match status" value="1"/>
</dbReference>
<name>A0A4U1JP72_RHOCA</name>